<reference evidence="2" key="1">
    <citation type="journal article" date="2018" name="BMC Genomics">
        <title>Genomic insights into host adaptation between the wheat stripe rust pathogen (Puccinia striiformis f. sp. tritici) and the barley stripe rust pathogen (Puccinia striiformis f. sp. hordei).</title>
        <authorList>
            <person name="Xia C."/>
            <person name="Wang M."/>
            <person name="Yin C."/>
            <person name="Cornejo O.E."/>
            <person name="Hulbert S.H."/>
            <person name="Chen X."/>
        </authorList>
    </citation>
    <scope>NUCLEOTIDE SEQUENCE [LARGE SCALE GENOMIC DNA]</scope>
    <source>
        <strain evidence="2">93-210</strain>
    </source>
</reference>
<gene>
    <name evidence="1" type="ORF">MJO28_005023</name>
</gene>
<evidence type="ECO:0000313" key="2">
    <source>
        <dbReference type="Proteomes" id="UP001060170"/>
    </source>
</evidence>
<organism evidence="1 2">
    <name type="scientific">Puccinia striiformis f. sp. tritici</name>
    <dbReference type="NCBI Taxonomy" id="168172"/>
    <lineage>
        <taxon>Eukaryota</taxon>
        <taxon>Fungi</taxon>
        <taxon>Dikarya</taxon>
        <taxon>Basidiomycota</taxon>
        <taxon>Pucciniomycotina</taxon>
        <taxon>Pucciniomycetes</taxon>
        <taxon>Pucciniales</taxon>
        <taxon>Pucciniaceae</taxon>
        <taxon>Puccinia</taxon>
    </lineage>
</organism>
<dbReference type="Proteomes" id="UP001060170">
    <property type="component" value="Chromosome 5"/>
</dbReference>
<accession>A0ACC0EJK0</accession>
<evidence type="ECO:0000313" key="1">
    <source>
        <dbReference type="EMBL" id="KAI7954623.1"/>
    </source>
</evidence>
<sequence>MPNRLVEIIIIFGTTVLHSSPYLCNPSPGRTEEMYYLPQFDDPFSNIAETTAGWQDFMDDQLLTQPPTAESHVPQSSSYAPDHVGHWFNDHQLGEFIDSIPSDQWGTTHSQAIDHQLPSRNCLPDLNSPTPNNQDLRTVNRKTNEKTVTPPIPPLENRKKKKSVRLLEDVYKSTSHPISPSESTTDHEALFTATIRSNEEIVNPPEPPVEKRKRRYAPVVKALQLSQRPKQIKSRSFDLSNEKLKIFGWMSTLKYSPKHKHESLVSLWNTSEAREFWKRFDDVNQALPALLNILVDSGELSRHHAVYRTKRLVREISARHADLLTAFVPPQDGPIPLKSEASRVAIREQQEVLNWFLDQLEIHHELSGAVDAESARASHHLSPLQSSIISYLGLDPDRLENSSARWETRFPEKRSAAAQPVNLHQAEKTRLAINILGNYYKSTNPEKWQQVFVDDQWFINLFLSLKAADYHCNIKKSQAKYQEGASLGIFPWKNQPDFSSSIDGQSKLMSILSVLASVRVSSINMHFLPIEPRPNPPIP</sequence>
<name>A0ACC0EJK0_9BASI</name>
<proteinExistence type="predicted"/>
<dbReference type="EMBL" id="CM045869">
    <property type="protein sequence ID" value="KAI7954623.1"/>
    <property type="molecule type" value="Genomic_DNA"/>
</dbReference>
<keyword evidence="2" id="KW-1185">Reference proteome</keyword>
<reference evidence="1 2" key="3">
    <citation type="journal article" date="2022" name="Microbiol. Spectr.">
        <title>Folding features and dynamics of 3D genome architecture in plant fungal pathogens.</title>
        <authorList>
            <person name="Xia C."/>
        </authorList>
    </citation>
    <scope>NUCLEOTIDE SEQUENCE [LARGE SCALE GENOMIC DNA]</scope>
    <source>
        <strain evidence="1 2">93-210</strain>
    </source>
</reference>
<protein>
    <submittedName>
        <fullName evidence="1">Uncharacterized protein</fullName>
    </submittedName>
</protein>
<comment type="caution">
    <text evidence="1">The sequence shown here is derived from an EMBL/GenBank/DDBJ whole genome shotgun (WGS) entry which is preliminary data.</text>
</comment>
<reference evidence="2" key="2">
    <citation type="journal article" date="2018" name="Mol. Plant Microbe Interact.">
        <title>Genome sequence resources for the wheat stripe rust pathogen (Puccinia striiformis f. sp. tritici) and the barley stripe rust pathogen (Puccinia striiformis f. sp. hordei).</title>
        <authorList>
            <person name="Xia C."/>
            <person name="Wang M."/>
            <person name="Yin C."/>
            <person name="Cornejo O.E."/>
            <person name="Hulbert S.H."/>
            <person name="Chen X."/>
        </authorList>
    </citation>
    <scope>NUCLEOTIDE SEQUENCE [LARGE SCALE GENOMIC DNA]</scope>
    <source>
        <strain evidence="2">93-210</strain>
    </source>
</reference>